<accession>A0A5T1TVA2</accession>
<dbReference type="AlphaFoldDB" id="A0A5T1TVA2"/>
<proteinExistence type="predicted"/>
<reference evidence="1" key="1">
    <citation type="submission" date="2018-07" db="EMBL/GenBank/DDBJ databases">
        <authorList>
            <consortium name="NARMS: The National Antimicrobial Resistance Monitoring System"/>
        </authorList>
    </citation>
    <scope>NUCLEOTIDE SEQUENCE</scope>
    <source>
        <strain evidence="1">CVM N17C319</strain>
    </source>
</reference>
<protein>
    <submittedName>
        <fullName evidence="1">Uncharacterized protein</fullName>
    </submittedName>
</protein>
<feature type="non-terminal residue" evidence="1">
    <location>
        <position position="1"/>
    </location>
</feature>
<sequence length="200" mass="24349">ECASPSDYSLGNFTIKTNLIKDKNENNVSYYLKMDYIWIKEWIDECIKIYEEKSIKDQKFILDIQNIIFTLNQYKSILQWYMTDEYTQRDDVLEFIFQNNIKMQNLKNAMILYRYNKNKSELKNLNEENYKKAKDIIQHKWSNICEYIIEEFFDSFEHKEIKIGDITFIGNKIEENRVNHGVFTFYPVDYKNESIYPCIY</sequence>
<evidence type="ECO:0000313" key="1">
    <source>
        <dbReference type="EMBL" id="EAL6436318.1"/>
    </source>
</evidence>
<dbReference type="EMBL" id="AACPZM010000182">
    <property type="protein sequence ID" value="EAL6436318.1"/>
    <property type="molecule type" value="Genomic_DNA"/>
</dbReference>
<organism evidence="1">
    <name type="scientific">Campylobacter jejuni</name>
    <dbReference type="NCBI Taxonomy" id="197"/>
    <lineage>
        <taxon>Bacteria</taxon>
        <taxon>Pseudomonadati</taxon>
        <taxon>Campylobacterota</taxon>
        <taxon>Epsilonproteobacteria</taxon>
        <taxon>Campylobacterales</taxon>
        <taxon>Campylobacteraceae</taxon>
        <taxon>Campylobacter</taxon>
    </lineage>
</organism>
<name>A0A5T1TVA2_CAMJU</name>
<gene>
    <name evidence="1" type="ORF">DSW11_09045</name>
</gene>
<comment type="caution">
    <text evidence="1">The sequence shown here is derived from an EMBL/GenBank/DDBJ whole genome shotgun (WGS) entry which is preliminary data.</text>
</comment>
<feature type="non-terminal residue" evidence="1">
    <location>
        <position position="200"/>
    </location>
</feature>